<accession>A0A6H1TUE6</accession>
<dbReference type="EMBL" id="CP051167">
    <property type="protein sequence ID" value="QIZ69826.1"/>
    <property type="molecule type" value="Genomic_DNA"/>
</dbReference>
<evidence type="ECO:0000313" key="3">
    <source>
        <dbReference type="Proteomes" id="UP000500857"/>
    </source>
</evidence>
<keyword evidence="3" id="KW-1185">Reference proteome</keyword>
<dbReference type="KEGG" id="oxy:HCG48_03880"/>
<feature type="region of interest" description="Disordered" evidence="1">
    <location>
        <begin position="42"/>
        <end position="68"/>
    </location>
</feature>
<dbReference type="AlphaFoldDB" id="A0A6H1TUE6"/>
<protein>
    <submittedName>
        <fullName evidence="2">DUF928 domain-containing protein</fullName>
    </submittedName>
</protein>
<dbReference type="InterPro" id="IPR010328">
    <property type="entry name" value="DUF928"/>
</dbReference>
<reference evidence="2 3" key="1">
    <citation type="submission" date="2020-04" db="EMBL/GenBank/DDBJ databases">
        <authorList>
            <person name="Basu S."/>
            <person name="Maruthanayagam V."/>
            <person name="Chakraborty S."/>
            <person name="Pramanik A."/>
            <person name="Mukherjee J."/>
            <person name="Brink B."/>
        </authorList>
    </citation>
    <scope>NUCLEOTIDE SEQUENCE [LARGE SCALE GENOMIC DNA]</scope>
    <source>
        <strain evidence="2 3">AP17</strain>
    </source>
</reference>
<dbReference type="RefSeq" id="WP_168567983.1">
    <property type="nucleotide sequence ID" value="NZ_CP051167.1"/>
</dbReference>
<organism evidence="2 3">
    <name type="scientific">Oxynema aestuarii AP17</name>
    <dbReference type="NCBI Taxonomy" id="2064643"/>
    <lineage>
        <taxon>Bacteria</taxon>
        <taxon>Bacillati</taxon>
        <taxon>Cyanobacteriota</taxon>
        <taxon>Cyanophyceae</taxon>
        <taxon>Oscillatoriophycideae</taxon>
        <taxon>Oscillatoriales</taxon>
        <taxon>Oscillatoriaceae</taxon>
        <taxon>Oxynema</taxon>
        <taxon>Oxynema aestuarii</taxon>
    </lineage>
</organism>
<dbReference type="Proteomes" id="UP000500857">
    <property type="component" value="Chromosome"/>
</dbReference>
<sequence>MKTKVNFVVLFATSSLSILTYLVGISAGNIFGKTSNNLNNFYKSEEPPLYDPPDRGKPSNTTNGSERGDCEELVASPIALTPLTPDNQDPGISQLPEGFTYTMGWTIEEYPTFWVYIPEISSNIKTAHLRIINLIEYPIEIALPGEVGIFYFRLPLGKPLPIGNEYQWYFSLVCDPTSPAKNPTVNSWIERIDPTQLQQELALSDDEESHIYARNGIWHETIAQLAEQKCQNPQDPMVSQNWREFLVQVGFEEIANETLHCSPLVVK</sequence>
<proteinExistence type="predicted"/>
<evidence type="ECO:0000313" key="2">
    <source>
        <dbReference type="EMBL" id="QIZ69826.1"/>
    </source>
</evidence>
<name>A0A6H1TUE6_9CYAN</name>
<gene>
    <name evidence="2" type="ORF">HCG48_03880</name>
</gene>
<evidence type="ECO:0000256" key="1">
    <source>
        <dbReference type="SAM" id="MobiDB-lite"/>
    </source>
</evidence>
<dbReference type="Pfam" id="PF06051">
    <property type="entry name" value="DUF928"/>
    <property type="match status" value="1"/>
</dbReference>